<name>A0A7J7U5Q2_MYOMY</name>
<feature type="compositionally biased region" description="Low complexity" evidence="1">
    <location>
        <begin position="86"/>
        <end position="98"/>
    </location>
</feature>
<dbReference type="EMBL" id="JABWUV010000014">
    <property type="protein sequence ID" value="KAF6308116.1"/>
    <property type="molecule type" value="Genomic_DNA"/>
</dbReference>
<accession>A0A7J7U5Q2</accession>
<evidence type="ECO:0000313" key="3">
    <source>
        <dbReference type="Proteomes" id="UP000527355"/>
    </source>
</evidence>
<sequence length="154" mass="16583">MVPFSQQGTPFNEPSFSFSNQTNKLITMKTKHKTSISNYRSEACGFPVPASQECGEAPGLADLPRRRPPASARRMSCCPAHSVLRAASAPSSAAPTASLQNSRPRPTRTASQGELGPFGFIGEKIEAQNGNLSCLTSHNSQVVEHRPMNREVTV</sequence>
<feature type="region of interest" description="Disordered" evidence="1">
    <location>
        <begin position="86"/>
        <end position="113"/>
    </location>
</feature>
<organism evidence="2 3">
    <name type="scientific">Myotis myotis</name>
    <name type="common">Greater mouse-eared bat</name>
    <name type="synonym">Vespertilio myotis</name>
    <dbReference type="NCBI Taxonomy" id="51298"/>
    <lineage>
        <taxon>Eukaryota</taxon>
        <taxon>Metazoa</taxon>
        <taxon>Chordata</taxon>
        <taxon>Craniata</taxon>
        <taxon>Vertebrata</taxon>
        <taxon>Euteleostomi</taxon>
        <taxon>Mammalia</taxon>
        <taxon>Eutheria</taxon>
        <taxon>Laurasiatheria</taxon>
        <taxon>Chiroptera</taxon>
        <taxon>Yangochiroptera</taxon>
        <taxon>Vespertilionidae</taxon>
        <taxon>Myotis</taxon>
    </lineage>
</organism>
<gene>
    <name evidence="2" type="ORF">mMyoMyo1_008894</name>
</gene>
<dbReference type="AlphaFoldDB" id="A0A7J7U5Q2"/>
<dbReference type="Proteomes" id="UP000527355">
    <property type="component" value="Unassembled WGS sequence"/>
</dbReference>
<protein>
    <submittedName>
        <fullName evidence="2">Uncharacterized protein</fullName>
    </submittedName>
</protein>
<proteinExistence type="predicted"/>
<evidence type="ECO:0000256" key="1">
    <source>
        <dbReference type="SAM" id="MobiDB-lite"/>
    </source>
</evidence>
<feature type="compositionally biased region" description="Polar residues" evidence="1">
    <location>
        <begin position="99"/>
        <end position="112"/>
    </location>
</feature>
<comment type="caution">
    <text evidence="2">The sequence shown here is derived from an EMBL/GenBank/DDBJ whole genome shotgun (WGS) entry which is preliminary data.</text>
</comment>
<reference evidence="2 3" key="1">
    <citation type="journal article" date="2020" name="Nature">
        <title>Six reference-quality genomes reveal evolution of bat adaptations.</title>
        <authorList>
            <person name="Jebb D."/>
            <person name="Huang Z."/>
            <person name="Pippel M."/>
            <person name="Hughes G.M."/>
            <person name="Lavrichenko K."/>
            <person name="Devanna P."/>
            <person name="Winkler S."/>
            <person name="Jermiin L.S."/>
            <person name="Skirmuntt E.C."/>
            <person name="Katzourakis A."/>
            <person name="Burkitt-Gray L."/>
            <person name="Ray D.A."/>
            <person name="Sullivan K.A.M."/>
            <person name="Roscito J.G."/>
            <person name="Kirilenko B.M."/>
            <person name="Davalos L.M."/>
            <person name="Corthals A.P."/>
            <person name="Power M.L."/>
            <person name="Jones G."/>
            <person name="Ransome R.D."/>
            <person name="Dechmann D.K.N."/>
            <person name="Locatelli A.G."/>
            <person name="Puechmaille S.J."/>
            <person name="Fedrigo O."/>
            <person name="Jarvis E.D."/>
            <person name="Hiller M."/>
            <person name="Vernes S.C."/>
            <person name="Myers E.W."/>
            <person name="Teeling E.C."/>
        </authorList>
    </citation>
    <scope>NUCLEOTIDE SEQUENCE [LARGE SCALE GENOMIC DNA]</scope>
    <source>
        <strain evidence="2">MMyoMyo1</strain>
        <tissue evidence="2">Flight muscle</tissue>
    </source>
</reference>
<evidence type="ECO:0000313" key="2">
    <source>
        <dbReference type="EMBL" id="KAF6308116.1"/>
    </source>
</evidence>
<feature type="region of interest" description="Disordered" evidence="1">
    <location>
        <begin position="54"/>
        <end position="74"/>
    </location>
</feature>
<keyword evidence="3" id="KW-1185">Reference proteome</keyword>